<organism evidence="1 2">
    <name type="scientific">Bythopirellula goksoeyrii</name>
    <dbReference type="NCBI Taxonomy" id="1400387"/>
    <lineage>
        <taxon>Bacteria</taxon>
        <taxon>Pseudomonadati</taxon>
        <taxon>Planctomycetota</taxon>
        <taxon>Planctomycetia</taxon>
        <taxon>Pirellulales</taxon>
        <taxon>Lacipirellulaceae</taxon>
        <taxon>Bythopirellula</taxon>
    </lineage>
</organism>
<evidence type="ECO:0000313" key="2">
    <source>
        <dbReference type="Proteomes" id="UP000323917"/>
    </source>
</evidence>
<dbReference type="Proteomes" id="UP000323917">
    <property type="component" value="Chromosome"/>
</dbReference>
<dbReference type="KEGG" id="bgok:Pr1d_47900"/>
<proteinExistence type="predicted"/>
<dbReference type="AlphaFoldDB" id="A0A5B9QER2"/>
<evidence type="ECO:0000313" key="1">
    <source>
        <dbReference type="EMBL" id="QEG37444.1"/>
    </source>
</evidence>
<sequence length="36" mass="4141">MLGGILWKHSVEFFMEGWVTPEVKRPFKGHPGAENK</sequence>
<keyword evidence="2" id="KW-1185">Reference proteome</keyword>
<gene>
    <name evidence="1" type="ORF">Pr1d_47900</name>
</gene>
<protein>
    <submittedName>
        <fullName evidence="1">Uncharacterized protein</fullName>
    </submittedName>
</protein>
<dbReference type="EMBL" id="CP042913">
    <property type="protein sequence ID" value="QEG37444.1"/>
    <property type="molecule type" value="Genomic_DNA"/>
</dbReference>
<accession>A0A5B9QER2</accession>
<reference evidence="1 2" key="1">
    <citation type="submission" date="2019-08" db="EMBL/GenBank/DDBJ databases">
        <title>Deep-cultivation of Planctomycetes and their phenomic and genomic characterization uncovers novel biology.</title>
        <authorList>
            <person name="Wiegand S."/>
            <person name="Jogler M."/>
            <person name="Boedeker C."/>
            <person name="Pinto D."/>
            <person name="Vollmers J."/>
            <person name="Rivas-Marin E."/>
            <person name="Kohn T."/>
            <person name="Peeters S.H."/>
            <person name="Heuer A."/>
            <person name="Rast P."/>
            <person name="Oberbeckmann S."/>
            <person name="Bunk B."/>
            <person name="Jeske O."/>
            <person name="Meyerdierks A."/>
            <person name="Storesund J.E."/>
            <person name="Kallscheuer N."/>
            <person name="Luecker S."/>
            <person name="Lage O.M."/>
            <person name="Pohl T."/>
            <person name="Merkel B.J."/>
            <person name="Hornburger P."/>
            <person name="Mueller R.-W."/>
            <person name="Bruemmer F."/>
            <person name="Labrenz M."/>
            <person name="Spormann A.M."/>
            <person name="Op den Camp H."/>
            <person name="Overmann J."/>
            <person name="Amann R."/>
            <person name="Jetten M.S.M."/>
            <person name="Mascher T."/>
            <person name="Medema M.H."/>
            <person name="Devos D.P."/>
            <person name="Kaster A.-K."/>
            <person name="Ovreas L."/>
            <person name="Rohde M."/>
            <person name="Galperin M.Y."/>
            <person name="Jogler C."/>
        </authorList>
    </citation>
    <scope>NUCLEOTIDE SEQUENCE [LARGE SCALE GENOMIC DNA]</scope>
    <source>
        <strain evidence="1 2">Pr1d</strain>
    </source>
</reference>
<name>A0A5B9QER2_9BACT</name>